<comment type="caution">
    <text evidence="6">The sequence shown here is derived from an EMBL/GenBank/DDBJ whole genome shotgun (WGS) entry which is preliminary data.</text>
</comment>
<dbReference type="Pfam" id="PF00196">
    <property type="entry name" value="GerE"/>
    <property type="match status" value="1"/>
</dbReference>
<dbReference type="InterPro" id="IPR000792">
    <property type="entry name" value="Tscrpt_reg_LuxR_C"/>
</dbReference>
<feature type="domain" description="Response regulatory" evidence="5">
    <location>
        <begin position="6"/>
        <end position="120"/>
    </location>
</feature>
<dbReference type="GO" id="GO:0003677">
    <property type="term" value="F:DNA binding"/>
    <property type="evidence" value="ECO:0007669"/>
    <property type="project" value="UniProtKB-KW"/>
</dbReference>
<dbReference type="Gene3D" id="1.10.10.10">
    <property type="entry name" value="Winged helix-like DNA-binding domain superfamily/Winged helix DNA-binding domain"/>
    <property type="match status" value="1"/>
</dbReference>
<dbReference type="AlphaFoldDB" id="A0A1J5SN64"/>
<evidence type="ECO:0000259" key="4">
    <source>
        <dbReference type="PROSITE" id="PS50043"/>
    </source>
</evidence>
<dbReference type="InterPro" id="IPR011006">
    <property type="entry name" value="CheY-like_superfamily"/>
</dbReference>
<dbReference type="SMART" id="SM00448">
    <property type="entry name" value="REC"/>
    <property type="match status" value="1"/>
</dbReference>
<name>A0A1J5SN64_9ZZZZ</name>
<dbReference type="GO" id="GO:0000160">
    <property type="term" value="P:phosphorelay signal transduction system"/>
    <property type="evidence" value="ECO:0007669"/>
    <property type="project" value="InterPro"/>
</dbReference>
<accession>A0A1J5SN64</accession>
<reference evidence="6" key="1">
    <citation type="submission" date="2016-10" db="EMBL/GenBank/DDBJ databases">
        <title>Sequence of Gallionella enrichment culture.</title>
        <authorList>
            <person name="Poehlein A."/>
            <person name="Muehling M."/>
            <person name="Daniel R."/>
        </authorList>
    </citation>
    <scope>NUCLEOTIDE SEQUENCE</scope>
</reference>
<evidence type="ECO:0000256" key="3">
    <source>
        <dbReference type="ARBA" id="ARBA00023163"/>
    </source>
</evidence>
<keyword evidence="2" id="KW-0238">DNA-binding</keyword>
<protein>
    <submittedName>
        <fullName evidence="6">Transcriptional regulatory protein TdiR</fullName>
    </submittedName>
</protein>
<proteinExistence type="predicted"/>
<dbReference type="PROSITE" id="PS00622">
    <property type="entry name" value="HTH_LUXR_1"/>
    <property type="match status" value="1"/>
</dbReference>
<dbReference type="SUPFAM" id="SSF52172">
    <property type="entry name" value="CheY-like"/>
    <property type="match status" value="1"/>
</dbReference>
<gene>
    <name evidence="6" type="primary">tdiR_2</name>
    <name evidence="6" type="ORF">GALL_148860</name>
</gene>
<dbReference type="GO" id="GO:0006355">
    <property type="term" value="P:regulation of DNA-templated transcription"/>
    <property type="evidence" value="ECO:0007669"/>
    <property type="project" value="InterPro"/>
</dbReference>
<evidence type="ECO:0000256" key="1">
    <source>
        <dbReference type="ARBA" id="ARBA00023015"/>
    </source>
</evidence>
<dbReference type="CDD" id="cd06170">
    <property type="entry name" value="LuxR_C_like"/>
    <property type="match status" value="1"/>
</dbReference>
<dbReference type="PANTHER" id="PTHR44688:SF16">
    <property type="entry name" value="DNA-BINDING TRANSCRIPTIONAL ACTIVATOR DEVR_DOSR"/>
    <property type="match status" value="1"/>
</dbReference>
<dbReference type="PANTHER" id="PTHR44688">
    <property type="entry name" value="DNA-BINDING TRANSCRIPTIONAL ACTIVATOR DEVR_DOSR"/>
    <property type="match status" value="1"/>
</dbReference>
<dbReference type="Gene3D" id="3.40.50.2300">
    <property type="match status" value="1"/>
</dbReference>
<dbReference type="PROSITE" id="PS50043">
    <property type="entry name" value="HTH_LUXR_2"/>
    <property type="match status" value="1"/>
</dbReference>
<evidence type="ECO:0000256" key="2">
    <source>
        <dbReference type="ARBA" id="ARBA00023125"/>
    </source>
</evidence>
<keyword evidence="3" id="KW-0804">Transcription</keyword>
<dbReference type="Pfam" id="PF00072">
    <property type="entry name" value="Response_reg"/>
    <property type="match status" value="1"/>
</dbReference>
<dbReference type="SUPFAM" id="SSF46894">
    <property type="entry name" value="C-terminal effector domain of the bipartite response regulators"/>
    <property type="match status" value="1"/>
</dbReference>
<dbReference type="CDD" id="cd17537">
    <property type="entry name" value="REC_FixJ"/>
    <property type="match status" value="1"/>
</dbReference>
<dbReference type="EMBL" id="MLJW01000069">
    <property type="protein sequence ID" value="OIR03108.1"/>
    <property type="molecule type" value="Genomic_DNA"/>
</dbReference>
<dbReference type="PRINTS" id="PR00038">
    <property type="entry name" value="HTHLUXR"/>
</dbReference>
<sequence>MNEPGIVGIVEDDESVRRSLCLLIESLGVVVRSYATGQQFLADPRCADCDCLVLDVRMPGLSGLEVQIRLKERGIRLPTIFITGHGDVPMAVQAMRNGALDFLQKPVNDQALLDKVQQAIAFGRKRRDQAAQRARLAALLSSLTAREREVMRPLVAGKMNKKIAAQLGISVRTVEEHRANILRKMGAHSIAELLLLISSSREPDSAP</sequence>
<dbReference type="InterPro" id="IPR001789">
    <property type="entry name" value="Sig_transdc_resp-reg_receiver"/>
</dbReference>
<dbReference type="InterPro" id="IPR016032">
    <property type="entry name" value="Sig_transdc_resp-reg_C-effctor"/>
</dbReference>
<organism evidence="6">
    <name type="scientific">mine drainage metagenome</name>
    <dbReference type="NCBI Taxonomy" id="410659"/>
    <lineage>
        <taxon>unclassified sequences</taxon>
        <taxon>metagenomes</taxon>
        <taxon>ecological metagenomes</taxon>
    </lineage>
</organism>
<evidence type="ECO:0000259" key="5">
    <source>
        <dbReference type="PROSITE" id="PS50110"/>
    </source>
</evidence>
<feature type="domain" description="HTH luxR-type" evidence="4">
    <location>
        <begin position="136"/>
        <end position="201"/>
    </location>
</feature>
<dbReference type="SMART" id="SM00421">
    <property type="entry name" value="HTH_LUXR"/>
    <property type="match status" value="1"/>
</dbReference>
<dbReference type="InterPro" id="IPR036388">
    <property type="entry name" value="WH-like_DNA-bd_sf"/>
</dbReference>
<evidence type="ECO:0000313" key="6">
    <source>
        <dbReference type="EMBL" id="OIR03108.1"/>
    </source>
</evidence>
<keyword evidence="1" id="KW-0805">Transcription regulation</keyword>
<dbReference type="PROSITE" id="PS50110">
    <property type="entry name" value="RESPONSE_REGULATORY"/>
    <property type="match status" value="1"/>
</dbReference>